<proteinExistence type="predicted"/>
<dbReference type="InterPro" id="IPR000014">
    <property type="entry name" value="PAS"/>
</dbReference>
<feature type="modified residue" description="4-aspartylphosphate" evidence="6">
    <location>
        <position position="735"/>
    </location>
</feature>
<dbReference type="InterPro" id="IPR035965">
    <property type="entry name" value="PAS-like_dom_sf"/>
</dbReference>
<dbReference type="PROSITE" id="PS50110">
    <property type="entry name" value="RESPONSE_REGULATORY"/>
    <property type="match status" value="1"/>
</dbReference>
<keyword evidence="8" id="KW-0812">Transmembrane</keyword>
<evidence type="ECO:0000256" key="1">
    <source>
        <dbReference type="ARBA" id="ARBA00000085"/>
    </source>
</evidence>
<dbReference type="SMART" id="SM00091">
    <property type="entry name" value="PAS"/>
    <property type="match status" value="3"/>
</dbReference>
<dbReference type="eggNOG" id="COG2202">
    <property type="taxonomic scope" value="Bacteria"/>
</dbReference>
<feature type="domain" description="PAC" evidence="11">
    <location>
        <begin position="115"/>
        <end position="168"/>
    </location>
</feature>
<dbReference type="Pfam" id="PF08448">
    <property type="entry name" value="PAS_4"/>
    <property type="match status" value="1"/>
</dbReference>
<dbReference type="PANTHER" id="PTHR43047">
    <property type="entry name" value="TWO-COMPONENT HISTIDINE PROTEIN KINASE"/>
    <property type="match status" value="1"/>
</dbReference>
<evidence type="ECO:0000313" key="13">
    <source>
        <dbReference type="Proteomes" id="UP000018857"/>
    </source>
</evidence>
<comment type="catalytic activity">
    <reaction evidence="1">
        <text>ATP + protein L-histidine = ADP + protein N-phospho-L-histidine.</text>
        <dbReference type="EC" id="2.7.13.3"/>
    </reaction>
</comment>
<sequence>MDIELPTILKVLAALFCFTVLFLVVFQLAFLVRFKLLQRRYSRAILATNAGVWEWFPVSNRLYTSSEFFMQLGFDERKTPKHLHQWLAFLSPEDQIAFKQWKVALLEQKIGALPSAIRLKIQNPNGEVFWIEMRGSVTRIDSRNRVRSVAGIFEDIGPLVATEEALIAAREEAQRRELTLLSLLNNIPDVVWYKDEQGRYLDCNQAFLDFNSLSAEGIKGKNDQDLNLDGKGEYYQNRDNAALETGTTLHEQSWGFPKDGRSPRLFEVYRVPVIEPSIHFRGTLGIARDITERHRLINQLKQFKSFADNSAQGFAMTTLDGDITYFNEKIRVLLGVDSEIDEMPSGTFNFLEFYPESSQKFLQKTVIPYLKEHDVWEGELQAKSLDGRVFSTYEMYFVLRDENGKATSFGDIMSDITEQKSVSMQLEQAKEEAEQANQAKSHFLANMSHEIRTPLNAIIGYAQLIGEDNQLTGVSRSRFLAIASAGNRLLGLINDILDIARIESGRLVLHEQKVDLCKEVSQIGKLLKGQALEKGLSLTVECDFAEQTLVWIDPVKFQQIITNLLGNAVKFTSEGNVKIIARIVAGRIHVCIEDSGPGIETELIEHLFTPFVQGKAGEASGGTGLGLALSMTLVKLMEGTLSVKSSQGVGTQIIVDLPLLKVAESDRENVGEQETLLNMRLNHPITVLVAEDDEWSRDILVSLLEKAGCQVAEASDGEQAIQSFQKNPPDIVMTDIRMPNKTGTDVLKVIQQDSHNPQIPVVAVTASSLEHEMQALLDVGFCQVIAKPYRAEDIYKALVAHLDVQFVPVPESLLPLNSIDEMAEDEEAEEPFIPLTLEDWQPLLSAAQNGDMQQTEDALLVLKPMLPATYKKAIQAAVEQFDLGLVEELVVQYQPSE</sequence>
<dbReference type="Pfam" id="PF00512">
    <property type="entry name" value="HisKA"/>
    <property type="match status" value="1"/>
</dbReference>
<protein>
    <recommendedName>
        <fullName evidence="2">histidine kinase</fullName>
        <ecNumber evidence="2">2.7.13.3</ecNumber>
    </recommendedName>
</protein>
<feature type="transmembrane region" description="Helical" evidence="8">
    <location>
        <begin position="12"/>
        <end position="34"/>
    </location>
</feature>
<accession>W1RP98</accession>
<keyword evidence="5 12" id="KW-0418">Kinase</keyword>
<dbReference type="Gene3D" id="3.30.450.20">
    <property type="entry name" value="PAS domain"/>
    <property type="match status" value="3"/>
</dbReference>
<dbReference type="PRINTS" id="PR00344">
    <property type="entry name" value="BCTRLSENSOR"/>
</dbReference>
<dbReference type="InterPro" id="IPR001789">
    <property type="entry name" value="Sig_transdc_resp-reg_receiver"/>
</dbReference>
<dbReference type="PROSITE" id="PS50109">
    <property type="entry name" value="HIS_KIN"/>
    <property type="match status" value="1"/>
</dbReference>
<keyword evidence="13" id="KW-1185">Reference proteome</keyword>
<dbReference type="eggNOG" id="COG0784">
    <property type="taxonomic scope" value="Bacteria"/>
</dbReference>
<dbReference type="EMBL" id="AYOZ01000060">
    <property type="protein sequence ID" value="ETI58175.1"/>
    <property type="molecule type" value="Genomic_DNA"/>
</dbReference>
<dbReference type="SUPFAM" id="SSF55874">
    <property type="entry name" value="ATPase domain of HSP90 chaperone/DNA topoisomerase II/histidine kinase"/>
    <property type="match status" value="1"/>
</dbReference>
<evidence type="ECO:0000259" key="10">
    <source>
        <dbReference type="PROSITE" id="PS50110"/>
    </source>
</evidence>
<dbReference type="SUPFAM" id="SSF55785">
    <property type="entry name" value="PYP-like sensor domain (PAS domain)"/>
    <property type="match status" value="3"/>
</dbReference>
<evidence type="ECO:0000256" key="5">
    <source>
        <dbReference type="ARBA" id="ARBA00022777"/>
    </source>
</evidence>
<feature type="coiled-coil region" evidence="7">
    <location>
        <begin position="416"/>
        <end position="446"/>
    </location>
</feature>
<dbReference type="Pfam" id="PF02518">
    <property type="entry name" value="HATPase_c"/>
    <property type="match status" value="1"/>
</dbReference>
<dbReference type="InterPro" id="IPR001610">
    <property type="entry name" value="PAC"/>
</dbReference>
<dbReference type="InterPro" id="IPR003661">
    <property type="entry name" value="HisK_dim/P_dom"/>
</dbReference>
<evidence type="ECO:0000259" key="11">
    <source>
        <dbReference type="PROSITE" id="PS50113"/>
    </source>
</evidence>
<dbReference type="CDD" id="cd17546">
    <property type="entry name" value="REC_hyHK_CKI1_RcsC-like"/>
    <property type="match status" value="1"/>
</dbReference>
<dbReference type="SMART" id="SM00448">
    <property type="entry name" value="REC"/>
    <property type="match status" value="1"/>
</dbReference>
<dbReference type="InterPro" id="IPR005467">
    <property type="entry name" value="His_kinase_dom"/>
</dbReference>
<dbReference type="OrthoDB" id="9797243at2"/>
<dbReference type="RefSeq" id="WP_024025346.1">
    <property type="nucleotide sequence ID" value="NZ_AYOZ01000060.1"/>
</dbReference>
<organism evidence="12 13">
    <name type="scientific">Marinomonas profundimaris</name>
    <dbReference type="NCBI Taxonomy" id="1208321"/>
    <lineage>
        <taxon>Bacteria</taxon>
        <taxon>Pseudomonadati</taxon>
        <taxon>Pseudomonadota</taxon>
        <taxon>Gammaproteobacteria</taxon>
        <taxon>Oceanospirillales</taxon>
        <taxon>Oceanospirillaceae</taxon>
        <taxon>Marinomonas</taxon>
    </lineage>
</organism>
<dbReference type="Gene3D" id="1.10.287.130">
    <property type="match status" value="1"/>
</dbReference>
<keyword evidence="4" id="KW-0808">Transferase</keyword>
<dbReference type="Pfam" id="PF08447">
    <property type="entry name" value="PAS_3"/>
    <property type="match status" value="1"/>
</dbReference>
<dbReference type="eggNOG" id="COG2205">
    <property type="taxonomic scope" value="Bacteria"/>
</dbReference>
<name>W1RP98_9GAMM</name>
<dbReference type="AlphaFoldDB" id="W1RP98"/>
<evidence type="ECO:0000256" key="2">
    <source>
        <dbReference type="ARBA" id="ARBA00012438"/>
    </source>
</evidence>
<comment type="caution">
    <text evidence="12">The sequence shown here is derived from an EMBL/GenBank/DDBJ whole genome shotgun (WGS) entry which is preliminary data.</text>
</comment>
<dbReference type="InterPro" id="IPR011006">
    <property type="entry name" value="CheY-like_superfamily"/>
</dbReference>
<gene>
    <name evidence="12" type="ORF">D104_16615</name>
</gene>
<evidence type="ECO:0000256" key="7">
    <source>
        <dbReference type="SAM" id="Coils"/>
    </source>
</evidence>
<keyword evidence="8" id="KW-1133">Transmembrane helix</keyword>
<dbReference type="InterPro" id="IPR013655">
    <property type="entry name" value="PAS_fold_3"/>
</dbReference>
<dbReference type="InterPro" id="IPR036890">
    <property type="entry name" value="HATPase_C_sf"/>
</dbReference>
<feature type="domain" description="Histidine kinase" evidence="9">
    <location>
        <begin position="446"/>
        <end position="661"/>
    </location>
</feature>
<evidence type="ECO:0000256" key="8">
    <source>
        <dbReference type="SAM" id="Phobius"/>
    </source>
</evidence>
<dbReference type="InterPro" id="IPR000700">
    <property type="entry name" value="PAS-assoc_C"/>
</dbReference>
<dbReference type="CDD" id="cd00082">
    <property type="entry name" value="HisKA"/>
    <property type="match status" value="1"/>
</dbReference>
<dbReference type="SUPFAM" id="SSF52172">
    <property type="entry name" value="CheY-like"/>
    <property type="match status" value="1"/>
</dbReference>
<dbReference type="InterPro" id="IPR004358">
    <property type="entry name" value="Sig_transdc_His_kin-like_C"/>
</dbReference>
<dbReference type="STRING" id="1208321.D104_16615"/>
<keyword evidence="7" id="KW-0175">Coiled coil</keyword>
<dbReference type="PATRIC" id="fig|1208321.3.peg.3294"/>
<feature type="domain" description="PAC" evidence="11">
    <location>
        <begin position="376"/>
        <end position="428"/>
    </location>
</feature>
<dbReference type="PROSITE" id="PS50113">
    <property type="entry name" value="PAC"/>
    <property type="match status" value="2"/>
</dbReference>
<keyword evidence="3 6" id="KW-0597">Phosphoprotein</keyword>
<evidence type="ECO:0000313" key="12">
    <source>
        <dbReference type="EMBL" id="ETI58175.1"/>
    </source>
</evidence>
<dbReference type="Pfam" id="PF00072">
    <property type="entry name" value="Response_reg"/>
    <property type="match status" value="1"/>
</dbReference>
<dbReference type="PANTHER" id="PTHR43047:SF64">
    <property type="entry name" value="HISTIDINE KINASE CONTAINING CHEY-HOMOLOGOUS RECEIVER DOMAIN AND PAS DOMAIN-RELATED"/>
    <property type="match status" value="1"/>
</dbReference>
<dbReference type="Gene3D" id="3.30.565.10">
    <property type="entry name" value="Histidine kinase-like ATPase, C-terminal domain"/>
    <property type="match status" value="1"/>
</dbReference>
<dbReference type="SMART" id="SM00086">
    <property type="entry name" value="PAC"/>
    <property type="match status" value="3"/>
</dbReference>
<dbReference type="Proteomes" id="UP000018857">
    <property type="component" value="Unassembled WGS sequence"/>
</dbReference>
<evidence type="ECO:0000256" key="4">
    <source>
        <dbReference type="ARBA" id="ARBA00022679"/>
    </source>
</evidence>
<dbReference type="Pfam" id="PF13188">
    <property type="entry name" value="PAS_8"/>
    <property type="match status" value="1"/>
</dbReference>
<dbReference type="SMART" id="SM00388">
    <property type="entry name" value="HisKA"/>
    <property type="match status" value="1"/>
</dbReference>
<dbReference type="Gene3D" id="3.40.50.2300">
    <property type="match status" value="1"/>
</dbReference>
<dbReference type="InterPro" id="IPR003594">
    <property type="entry name" value="HATPase_dom"/>
</dbReference>
<evidence type="ECO:0000256" key="3">
    <source>
        <dbReference type="ARBA" id="ARBA00022553"/>
    </source>
</evidence>
<dbReference type="EC" id="2.7.13.3" evidence="2"/>
<dbReference type="SUPFAM" id="SSF47384">
    <property type="entry name" value="Homodimeric domain of signal transducing histidine kinase"/>
    <property type="match status" value="1"/>
</dbReference>
<reference evidence="12 13" key="1">
    <citation type="journal article" date="2014" name="Genome Announc.">
        <title>Draft Genome Sequence of Marinomonas sp. Strain D104, a Polycyclic Aromatic Hydrocarbon-Degrading Bacterium from the Deep-Sea Sediment of the Arctic Ocean.</title>
        <authorList>
            <person name="Dong C."/>
            <person name="Bai X."/>
            <person name="Lai Q."/>
            <person name="Xie Y."/>
            <person name="Chen X."/>
            <person name="Shao Z."/>
        </authorList>
    </citation>
    <scope>NUCLEOTIDE SEQUENCE [LARGE SCALE GENOMIC DNA]</scope>
    <source>
        <strain evidence="12 13">D104</strain>
    </source>
</reference>
<dbReference type="NCBIfam" id="TIGR00229">
    <property type="entry name" value="sensory_box"/>
    <property type="match status" value="2"/>
</dbReference>
<dbReference type="InterPro" id="IPR036097">
    <property type="entry name" value="HisK_dim/P_sf"/>
</dbReference>
<evidence type="ECO:0000256" key="6">
    <source>
        <dbReference type="PROSITE-ProRule" id="PRU00169"/>
    </source>
</evidence>
<evidence type="ECO:0000259" key="9">
    <source>
        <dbReference type="PROSITE" id="PS50109"/>
    </source>
</evidence>
<feature type="domain" description="Response regulatory" evidence="10">
    <location>
        <begin position="686"/>
        <end position="802"/>
    </location>
</feature>
<dbReference type="GO" id="GO:0000155">
    <property type="term" value="F:phosphorelay sensor kinase activity"/>
    <property type="evidence" value="ECO:0007669"/>
    <property type="project" value="InterPro"/>
</dbReference>
<dbReference type="InterPro" id="IPR013656">
    <property type="entry name" value="PAS_4"/>
</dbReference>
<dbReference type="CDD" id="cd00130">
    <property type="entry name" value="PAS"/>
    <property type="match status" value="3"/>
</dbReference>
<keyword evidence="8" id="KW-0472">Membrane</keyword>
<dbReference type="SMART" id="SM00387">
    <property type="entry name" value="HATPase_c"/>
    <property type="match status" value="1"/>
</dbReference>